<dbReference type="OrthoDB" id="1018at2157"/>
<dbReference type="AlphaFoldDB" id="A0A8F5BMP0"/>
<dbReference type="GO" id="GO:0008168">
    <property type="term" value="F:methyltransferase activity"/>
    <property type="evidence" value="ECO:0007669"/>
    <property type="project" value="UniProtKB-KW"/>
</dbReference>
<gene>
    <name evidence="3" type="ORF">J5U23_00982</name>
</gene>
<proteinExistence type="predicted"/>
<evidence type="ECO:0000256" key="1">
    <source>
        <dbReference type="ARBA" id="ARBA00022679"/>
    </source>
</evidence>
<feature type="domain" description="Methyltransferase" evidence="2">
    <location>
        <begin position="45"/>
        <end position="134"/>
    </location>
</feature>
<dbReference type="EMBL" id="CP077717">
    <property type="protein sequence ID" value="QXJ28114.1"/>
    <property type="molecule type" value="Genomic_DNA"/>
</dbReference>
<dbReference type="PANTHER" id="PTHR43861">
    <property type="entry name" value="TRANS-ACONITATE 2-METHYLTRANSFERASE-RELATED"/>
    <property type="match status" value="1"/>
</dbReference>
<dbReference type="CDD" id="cd02440">
    <property type="entry name" value="AdoMet_MTases"/>
    <property type="match status" value="1"/>
</dbReference>
<reference evidence="3" key="1">
    <citation type="journal article" date="2021" name="Environ. Microbiol.">
        <title>New insights into the diversity and evolution of the archaeal mobilome from three complete genomes of Saccharolobus shibatae.</title>
        <authorList>
            <person name="Medvedeva S."/>
            <person name="Brandt D."/>
            <person name="Cvirkaite-Krupovic V."/>
            <person name="Liu Y."/>
            <person name="Severinov K."/>
            <person name="Ishino S."/>
            <person name="Ishino Y."/>
            <person name="Prangishvili D."/>
            <person name="Kalinowski J."/>
            <person name="Krupovic M."/>
        </authorList>
    </citation>
    <scope>NUCLEOTIDE SEQUENCE</scope>
    <source>
        <strain evidence="3">B12</strain>
    </source>
</reference>
<dbReference type="Proteomes" id="UP000694018">
    <property type="component" value="Chromosome"/>
</dbReference>
<dbReference type="KEGG" id="sshi:J5U23_00982"/>
<accession>A0A8F5BMP0</accession>
<evidence type="ECO:0000259" key="2">
    <source>
        <dbReference type="Pfam" id="PF13649"/>
    </source>
</evidence>
<dbReference type="InterPro" id="IPR041698">
    <property type="entry name" value="Methyltransf_25"/>
</dbReference>
<evidence type="ECO:0000313" key="4">
    <source>
        <dbReference type="Proteomes" id="UP000694018"/>
    </source>
</evidence>
<evidence type="ECO:0000313" key="3">
    <source>
        <dbReference type="EMBL" id="QXJ28114.1"/>
    </source>
</evidence>
<dbReference type="Pfam" id="PF13649">
    <property type="entry name" value="Methyltransf_25"/>
    <property type="match status" value="1"/>
</dbReference>
<organism evidence="3 4">
    <name type="scientific">Saccharolobus shibatae (strain ATCC 51178 / DSM 5389 / JCM 8931 / NBRC 15437 / B12)</name>
    <name type="common">Sulfolobus shibatae</name>
    <dbReference type="NCBI Taxonomy" id="523848"/>
    <lineage>
        <taxon>Archaea</taxon>
        <taxon>Thermoproteota</taxon>
        <taxon>Thermoprotei</taxon>
        <taxon>Sulfolobales</taxon>
        <taxon>Sulfolobaceae</taxon>
        <taxon>Saccharolobus</taxon>
    </lineage>
</organism>
<dbReference type="GeneID" id="65562572"/>
<name>A0A8F5BMP0_SACSH</name>
<dbReference type="GO" id="GO:0032259">
    <property type="term" value="P:methylation"/>
    <property type="evidence" value="ECO:0007669"/>
    <property type="project" value="UniProtKB-KW"/>
</dbReference>
<sequence>MSDEWIKIFESDFYVREMIKVWDEGEKWANWIDEVVNKYKLEKKVLDVPCGIGRVSYFLANRGYKVTGIDISERMISMARANIQNGKFIVGDMRKIKEILGDEKYDLVINIYNSLGYYSEEDDLKILESLRNSTRKILVTNLDNRDYIIYNRPNEYYTYIPPYLVYSKVDFEQETSRLLIYRKYYINDQEVGEITYKQRLYSIHEILALLKKAGLQPVEVLSGYSWKKFSIMDPEMTIIATPA</sequence>
<dbReference type="RefSeq" id="WP_218267151.1">
    <property type="nucleotide sequence ID" value="NZ_CP077717.1"/>
</dbReference>
<keyword evidence="3" id="KW-0489">Methyltransferase</keyword>
<protein>
    <submittedName>
        <fullName evidence="3">Methyltransferase</fullName>
    </submittedName>
</protein>
<keyword evidence="1" id="KW-0808">Transferase</keyword>